<evidence type="ECO:0000259" key="5">
    <source>
        <dbReference type="PROSITE" id="PS50126"/>
    </source>
</evidence>
<dbReference type="GO" id="GO:0006412">
    <property type="term" value="P:translation"/>
    <property type="evidence" value="ECO:0007669"/>
    <property type="project" value="TreeGrafter"/>
</dbReference>
<dbReference type="PROSITE" id="PS50126">
    <property type="entry name" value="S1"/>
    <property type="match status" value="3"/>
</dbReference>
<feature type="region of interest" description="Disordered" evidence="4">
    <location>
        <begin position="1"/>
        <end position="50"/>
    </location>
</feature>
<comment type="similarity">
    <text evidence="1">Belongs to the bacterial ribosomal protein bS1 family.</text>
</comment>
<evidence type="ECO:0000313" key="7">
    <source>
        <dbReference type="Proteomes" id="UP000030345"/>
    </source>
</evidence>
<evidence type="ECO:0000256" key="2">
    <source>
        <dbReference type="ARBA" id="ARBA00022980"/>
    </source>
</evidence>
<feature type="domain" description="S1 motif" evidence="5">
    <location>
        <begin position="216"/>
        <end position="280"/>
    </location>
</feature>
<dbReference type="AlphaFoldDB" id="A0A0A2B1N2"/>
<keyword evidence="3" id="KW-0687">Ribonucleoprotein</keyword>
<dbReference type="SUPFAM" id="SSF50249">
    <property type="entry name" value="Nucleic acid-binding proteins"/>
    <property type="match status" value="3"/>
</dbReference>
<sequence>MGVSNKNAQDNIQPKGNKKPLQVLHISKKDSQKKSKEIHEVPTNSQEDIKKENIAIKPQIIKDDSLKKIEDINENTKDFDIPQQDLNRPLNFSEQNTDFQLERTVDEFDFDESAFLEALNANEPIGATGETISGKVIAIESDGLYVDIGGKAPGYMPKKECGLGVITNFKEKFSIGLEMEVLVIKEQNADGMVTVSARALILRQSWEKVSSSAKNGELINVLINGFNRGGLTCDVDGLRGFIPRSQLEDGQDYQSFVGKTLKVAFLEVNPESRKLVLSEKKASLVSKLTSLELGQLIEGEVLAVKPYGFFIDLGGASGLLHQSSLTNGSIRSLREVFREGEIIKALISEIDLEKGRIGLNTALLENSAGELIIDKQKVMQEAAERALKTKALFDKKEQDK</sequence>
<dbReference type="EMBL" id="JNAS01000002">
    <property type="protein sequence ID" value="KGG07998.1"/>
    <property type="molecule type" value="Genomic_DNA"/>
</dbReference>
<dbReference type="CDD" id="cd04465">
    <property type="entry name" value="S1_RPS1_repeat_ec2_hs2"/>
    <property type="match status" value="1"/>
</dbReference>
<dbReference type="SMART" id="SM00316">
    <property type="entry name" value="S1"/>
    <property type="match status" value="3"/>
</dbReference>
<dbReference type="STRING" id="59926.EV02_0666"/>
<evidence type="ECO:0000256" key="3">
    <source>
        <dbReference type="ARBA" id="ARBA00023274"/>
    </source>
</evidence>
<name>A0A0A2B1N2_PROMR</name>
<dbReference type="PANTHER" id="PTHR10724">
    <property type="entry name" value="30S RIBOSOMAL PROTEIN S1"/>
    <property type="match status" value="1"/>
</dbReference>
<accession>A0A0A2B1N2</accession>
<organism evidence="6 7">
    <name type="scientific">Prochlorococcus marinus str. SB</name>
    <dbReference type="NCBI Taxonomy" id="59926"/>
    <lineage>
        <taxon>Bacteria</taxon>
        <taxon>Bacillati</taxon>
        <taxon>Cyanobacteriota</taxon>
        <taxon>Cyanophyceae</taxon>
        <taxon>Synechococcales</taxon>
        <taxon>Prochlorococcaceae</taxon>
        <taxon>Prochlorococcus</taxon>
    </lineage>
</organism>
<dbReference type="InterPro" id="IPR012340">
    <property type="entry name" value="NA-bd_OB-fold"/>
</dbReference>
<dbReference type="GO" id="GO:0003735">
    <property type="term" value="F:structural constituent of ribosome"/>
    <property type="evidence" value="ECO:0007669"/>
    <property type="project" value="TreeGrafter"/>
</dbReference>
<dbReference type="GO" id="GO:1990904">
    <property type="term" value="C:ribonucleoprotein complex"/>
    <property type="evidence" value="ECO:0007669"/>
    <property type="project" value="UniProtKB-KW"/>
</dbReference>
<feature type="compositionally biased region" description="Polar residues" evidence="4">
    <location>
        <begin position="1"/>
        <end position="14"/>
    </location>
</feature>
<dbReference type="InterPro" id="IPR003029">
    <property type="entry name" value="S1_domain"/>
</dbReference>
<evidence type="ECO:0000313" key="6">
    <source>
        <dbReference type="EMBL" id="KGG07998.1"/>
    </source>
</evidence>
<dbReference type="GO" id="GO:0003729">
    <property type="term" value="F:mRNA binding"/>
    <property type="evidence" value="ECO:0007669"/>
    <property type="project" value="TreeGrafter"/>
</dbReference>
<dbReference type="RefSeq" id="WP_032519385.1">
    <property type="nucleotide sequence ID" value="NZ_CP138981.1"/>
</dbReference>
<dbReference type="InterPro" id="IPR050437">
    <property type="entry name" value="Ribos_protein_bS1-like"/>
</dbReference>
<keyword evidence="2 6" id="KW-0689">Ribosomal protein</keyword>
<dbReference type="Proteomes" id="UP000030345">
    <property type="component" value="Unassembled WGS sequence"/>
</dbReference>
<evidence type="ECO:0000256" key="4">
    <source>
        <dbReference type="SAM" id="MobiDB-lite"/>
    </source>
</evidence>
<dbReference type="Gene3D" id="2.40.50.140">
    <property type="entry name" value="Nucleic acid-binding proteins"/>
    <property type="match status" value="3"/>
</dbReference>
<comment type="caution">
    <text evidence="6">The sequence shown here is derived from an EMBL/GenBank/DDBJ whole genome shotgun (WGS) entry which is preliminary data.</text>
</comment>
<dbReference type="eggNOG" id="COG0539">
    <property type="taxonomic scope" value="Bacteria"/>
</dbReference>
<reference evidence="7" key="1">
    <citation type="journal article" date="2014" name="Sci. Data">
        <title>Genomes of diverse isolates of the marine cyanobacterium Prochlorococcus.</title>
        <authorList>
            <person name="Biller S."/>
            <person name="Berube P."/>
            <person name="Thompson J."/>
            <person name="Kelly L."/>
            <person name="Roggensack S."/>
            <person name="Awad L."/>
            <person name="Roache-Johnson K."/>
            <person name="Ding H."/>
            <person name="Giovannoni S.J."/>
            <person name="Moore L.R."/>
            <person name="Chisholm S.W."/>
        </authorList>
    </citation>
    <scope>NUCLEOTIDE SEQUENCE [LARGE SCALE GENOMIC DNA]</scope>
    <source>
        <strain evidence="7">SB</strain>
    </source>
</reference>
<feature type="compositionally biased region" description="Basic and acidic residues" evidence="4">
    <location>
        <begin position="27"/>
        <end position="40"/>
    </location>
</feature>
<feature type="domain" description="S1 motif" evidence="5">
    <location>
        <begin position="294"/>
        <end position="362"/>
    </location>
</feature>
<proteinExistence type="inferred from homology"/>
<feature type="domain" description="S1 motif" evidence="5">
    <location>
        <begin position="129"/>
        <end position="198"/>
    </location>
</feature>
<dbReference type="GO" id="GO:0005840">
    <property type="term" value="C:ribosome"/>
    <property type="evidence" value="ECO:0007669"/>
    <property type="project" value="UniProtKB-KW"/>
</dbReference>
<dbReference type="OrthoDB" id="9804077at2"/>
<gene>
    <name evidence="6" type="ORF">EV02_0666</name>
</gene>
<dbReference type="PANTHER" id="PTHR10724:SF7">
    <property type="entry name" value="SMALL RIBOSOMAL SUBUNIT PROTEIN BS1C"/>
    <property type="match status" value="1"/>
</dbReference>
<protein>
    <submittedName>
        <fullName evidence="6">SSU ribosomal protein S1p</fullName>
    </submittedName>
</protein>
<dbReference type="Pfam" id="PF00575">
    <property type="entry name" value="S1"/>
    <property type="match status" value="2"/>
</dbReference>
<evidence type="ECO:0000256" key="1">
    <source>
        <dbReference type="ARBA" id="ARBA00006767"/>
    </source>
</evidence>